<comment type="caution">
    <text evidence="1">The sequence shown here is derived from an EMBL/GenBank/DDBJ whole genome shotgun (WGS) entry which is preliminary data.</text>
</comment>
<dbReference type="Proteomes" id="UP001443914">
    <property type="component" value="Unassembled WGS sequence"/>
</dbReference>
<dbReference type="AlphaFoldDB" id="A0AAW1I184"/>
<protein>
    <submittedName>
        <fullName evidence="1">Uncharacterized protein</fullName>
    </submittedName>
</protein>
<dbReference type="EMBL" id="JBDFQZ010000010">
    <property type="protein sequence ID" value="KAK9683205.1"/>
    <property type="molecule type" value="Genomic_DNA"/>
</dbReference>
<proteinExistence type="predicted"/>
<evidence type="ECO:0000313" key="1">
    <source>
        <dbReference type="EMBL" id="KAK9683205.1"/>
    </source>
</evidence>
<reference evidence="1" key="1">
    <citation type="submission" date="2024-03" db="EMBL/GenBank/DDBJ databases">
        <title>WGS assembly of Saponaria officinalis var. Norfolk2.</title>
        <authorList>
            <person name="Jenkins J."/>
            <person name="Shu S."/>
            <person name="Grimwood J."/>
            <person name="Barry K."/>
            <person name="Goodstein D."/>
            <person name="Schmutz J."/>
            <person name="Leebens-Mack J."/>
            <person name="Osbourn A."/>
        </authorList>
    </citation>
    <scope>NUCLEOTIDE SEQUENCE [LARGE SCALE GENOMIC DNA]</scope>
    <source>
        <strain evidence="1">JIC</strain>
    </source>
</reference>
<sequence>MFLLLKVFVSNQSFSTITDHFEWSYFRVWLFQFGFDVTSSSLSSCAKDGELLSESGHLCAGADHFEMLCKHMPFHKSCLMLRLVIHLSIIVKNQFFWEVQWSRLVVEVLRFPGCKNA</sequence>
<organism evidence="1 2">
    <name type="scientific">Saponaria officinalis</name>
    <name type="common">Common soapwort</name>
    <name type="synonym">Lychnis saponaria</name>
    <dbReference type="NCBI Taxonomy" id="3572"/>
    <lineage>
        <taxon>Eukaryota</taxon>
        <taxon>Viridiplantae</taxon>
        <taxon>Streptophyta</taxon>
        <taxon>Embryophyta</taxon>
        <taxon>Tracheophyta</taxon>
        <taxon>Spermatophyta</taxon>
        <taxon>Magnoliopsida</taxon>
        <taxon>eudicotyledons</taxon>
        <taxon>Gunneridae</taxon>
        <taxon>Pentapetalae</taxon>
        <taxon>Caryophyllales</taxon>
        <taxon>Caryophyllaceae</taxon>
        <taxon>Caryophylleae</taxon>
        <taxon>Saponaria</taxon>
    </lineage>
</organism>
<accession>A0AAW1I184</accession>
<name>A0AAW1I184_SAPOF</name>
<gene>
    <name evidence="1" type="ORF">RND81_10G123300</name>
</gene>
<evidence type="ECO:0000313" key="2">
    <source>
        <dbReference type="Proteomes" id="UP001443914"/>
    </source>
</evidence>
<keyword evidence="2" id="KW-1185">Reference proteome</keyword>